<evidence type="ECO:0000256" key="1">
    <source>
        <dbReference type="ARBA" id="ARBA00022801"/>
    </source>
</evidence>
<dbReference type="PANTHER" id="PTHR31377">
    <property type="entry name" value="AGMATINE DEIMINASE-RELATED"/>
    <property type="match status" value="1"/>
</dbReference>
<dbReference type="PANTHER" id="PTHR31377:SF0">
    <property type="entry name" value="AGMATINE DEIMINASE-RELATED"/>
    <property type="match status" value="1"/>
</dbReference>
<dbReference type="Gene3D" id="3.75.10.10">
    <property type="entry name" value="L-arginine/glycine Amidinotransferase, Chain A"/>
    <property type="match status" value="1"/>
</dbReference>
<dbReference type="Pfam" id="PF04371">
    <property type="entry name" value="PAD_porph"/>
    <property type="match status" value="1"/>
</dbReference>
<dbReference type="SUPFAM" id="SSF55909">
    <property type="entry name" value="Pentein"/>
    <property type="match status" value="1"/>
</dbReference>
<dbReference type="Proteomes" id="UP000288789">
    <property type="component" value="Unassembled WGS sequence"/>
</dbReference>
<evidence type="ECO:0008006" key="4">
    <source>
        <dbReference type="Google" id="ProtNLM"/>
    </source>
</evidence>
<dbReference type="GO" id="GO:0047632">
    <property type="term" value="F:agmatine deiminase activity"/>
    <property type="evidence" value="ECO:0007669"/>
    <property type="project" value="TreeGrafter"/>
</dbReference>
<dbReference type="RefSeq" id="WP_128352007.1">
    <property type="nucleotide sequence ID" value="NZ_RSFE01000003.1"/>
</dbReference>
<dbReference type="AlphaFoldDB" id="A0A451GF18"/>
<gene>
    <name evidence="2" type="ORF">EGC76_05525</name>
</gene>
<name>A0A451GF18_9GAMM</name>
<keyword evidence="3" id="KW-1185">Reference proteome</keyword>
<comment type="caution">
    <text evidence="2">The sequence shown here is derived from an EMBL/GenBank/DDBJ whole genome shotgun (WGS) entry which is preliminary data.</text>
</comment>
<keyword evidence="1" id="KW-0378">Hydrolase</keyword>
<evidence type="ECO:0000313" key="3">
    <source>
        <dbReference type="Proteomes" id="UP000288789"/>
    </source>
</evidence>
<accession>A0A451GF18</accession>
<dbReference type="EMBL" id="RSFE01000003">
    <property type="protein sequence ID" value="RWU11718.1"/>
    <property type="molecule type" value="Genomic_DNA"/>
</dbReference>
<organism evidence="2 3">
    <name type="scientific">Pseudidiomarina gelatinasegens</name>
    <dbReference type="NCBI Taxonomy" id="2487740"/>
    <lineage>
        <taxon>Bacteria</taxon>
        <taxon>Pseudomonadati</taxon>
        <taxon>Pseudomonadota</taxon>
        <taxon>Gammaproteobacteria</taxon>
        <taxon>Alteromonadales</taxon>
        <taxon>Idiomarinaceae</taxon>
        <taxon>Pseudidiomarina</taxon>
    </lineage>
</organism>
<reference evidence="2 3" key="1">
    <citation type="submission" date="2018-12" db="EMBL/GenBank/DDBJ databases">
        <authorList>
            <person name="Li A."/>
            <person name="Zhang M."/>
            <person name="Zhu H."/>
        </authorList>
    </citation>
    <scope>NUCLEOTIDE SEQUENCE [LARGE SCALE GENOMIC DNA]</scope>
    <source>
        <strain evidence="2 3">R04H25</strain>
    </source>
</reference>
<sequence length="348" mass="38712">MSLIADWRLAGPLLSLWPFRDDVWREQGKPAQRQLIAFWEMLSPHYPMLIGVHPEQFTSARKKLPHAVKTLTLPYNDAWPRDIGPLWCQTENGQVTAHSFAFSAWHGLYPNCEDDQAFAAKLAGRLQVPCATHNFVFEGGAIATDGQGTAVVHGVSVARNNSYLSRVQQGQQISQPLGIDQIYWLDFANPADETGGHTDNQVQFLNEDTLVVSMPSAPGELFDAYQRQLEQIREWRNTQGRTYNVVVLPQPAPIVPDINEFTSVRRVHGVFERGKAPMLASYVNFVRVGDCVVVPQFRLDSDYEAVRTLQVAAPKLQIIAAPADEFMKAGGALHCMTLPLPAAANNLL</sequence>
<dbReference type="OrthoDB" id="9808013at2"/>
<dbReference type="GO" id="GO:0004668">
    <property type="term" value="F:protein-arginine deiminase activity"/>
    <property type="evidence" value="ECO:0007669"/>
    <property type="project" value="InterPro"/>
</dbReference>
<protein>
    <recommendedName>
        <fullName evidence="4">Agmatine deiminase family protein</fullName>
    </recommendedName>
</protein>
<dbReference type="GO" id="GO:0009446">
    <property type="term" value="P:putrescine biosynthetic process"/>
    <property type="evidence" value="ECO:0007669"/>
    <property type="project" value="InterPro"/>
</dbReference>
<proteinExistence type="predicted"/>
<dbReference type="InterPro" id="IPR007466">
    <property type="entry name" value="Peptidyl-Arg-deiminase_porph"/>
</dbReference>
<evidence type="ECO:0000313" key="2">
    <source>
        <dbReference type="EMBL" id="RWU11718.1"/>
    </source>
</evidence>